<keyword evidence="4" id="KW-1185">Reference proteome</keyword>
<dbReference type="CDD" id="cd06433">
    <property type="entry name" value="GT_2_WfgS_like"/>
    <property type="match status" value="1"/>
</dbReference>
<dbReference type="SUPFAM" id="SSF53448">
    <property type="entry name" value="Nucleotide-diphospho-sugar transferases"/>
    <property type="match status" value="1"/>
</dbReference>
<protein>
    <submittedName>
        <fullName evidence="3">Hyaluronan synthase</fullName>
        <ecNumber evidence="3">2.4.1.212</ecNumber>
    </submittedName>
</protein>
<evidence type="ECO:0000313" key="4">
    <source>
        <dbReference type="Proteomes" id="UP000032047"/>
    </source>
</evidence>
<evidence type="ECO:0000313" key="3">
    <source>
        <dbReference type="EMBL" id="KIP21007.1"/>
    </source>
</evidence>
<proteinExistence type="inferred from homology"/>
<dbReference type="InterPro" id="IPR001173">
    <property type="entry name" value="Glyco_trans_2-like"/>
</dbReference>
<keyword evidence="3" id="KW-0328">Glycosyltransferase</keyword>
<dbReference type="EC" id="2.4.1.212" evidence="3"/>
<name>A0A0D0HP15_9BACL</name>
<dbReference type="RefSeq" id="WP_004577788.1">
    <property type="nucleotide sequence ID" value="NZ_JXTG01000008.1"/>
</dbReference>
<dbReference type="PANTHER" id="PTHR22916">
    <property type="entry name" value="GLYCOSYLTRANSFERASE"/>
    <property type="match status" value="1"/>
</dbReference>
<dbReference type="InterPro" id="IPR029044">
    <property type="entry name" value="Nucleotide-diphossugar_trans"/>
</dbReference>
<comment type="similarity">
    <text evidence="1">Belongs to the glycosyltransferase 2 family.</text>
</comment>
<feature type="domain" description="Glycosyltransferase 2-like" evidence="2">
    <location>
        <begin position="9"/>
        <end position="147"/>
    </location>
</feature>
<evidence type="ECO:0000256" key="1">
    <source>
        <dbReference type="ARBA" id="ARBA00006739"/>
    </source>
</evidence>
<gene>
    <name evidence="3" type="ORF">JV16_01732</name>
</gene>
<keyword evidence="3" id="KW-0808">Transferase</keyword>
<dbReference type="AlphaFoldDB" id="A0A0D0HP15"/>
<comment type="caution">
    <text evidence="3">The sequence shown here is derived from an EMBL/GenBank/DDBJ whole genome shotgun (WGS) entry which is preliminary data.</text>
</comment>
<organism evidence="3 4">
    <name type="scientific">Anoxybacillus ayderensis</name>
    <dbReference type="NCBI Taxonomy" id="265546"/>
    <lineage>
        <taxon>Bacteria</taxon>
        <taxon>Bacillati</taxon>
        <taxon>Bacillota</taxon>
        <taxon>Bacilli</taxon>
        <taxon>Bacillales</taxon>
        <taxon>Anoxybacillaceae</taxon>
        <taxon>Anoxybacillus</taxon>
    </lineage>
</organism>
<dbReference type="Gene3D" id="3.90.550.10">
    <property type="entry name" value="Spore Coat Polysaccharide Biosynthesis Protein SpsA, Chain A"/>
    <property type="match status" value="1"/>
</dbReference>
<dbReference type="PANTHER" id="PTHR22916:SF3">
    <property type="entry name" value="UDP-GLCNAC:BETAGAL BETA-1,3-N-ACETYLGLUCOSAMINYLTRANSFERASE-LIKE PROTEIN 1"/>
    <property type="match status" value="1"/>
</dbReference>
<accession>A0A0D0HP15</accession>
<dbReference type="EMBL" id="JXTG01000008">
    <property type="protein sequence ID" value="KIP21007.1"/>
    <property type="molecule type" value="Genomic_DNA"/>
</dbReference>
<sequence length="250" mass="29023">MMNQEPLISVITVCYNSKDTIERTFKSILNQTYPNIEYIVVDGKSTDGTIELIKEYEKYFQKRNITFKWISEPDKGIYDAMNKGLTMATGELIGIINSDDYYENSALEIVATEYLKDSSYDVYHGLLKYYNSGKLSMIKGEDSSVLPKHMIEHPTCFLKKKTYEKYGYFNCKYKYVADYELLCRIKKNGGKFKLIDKVIANFFDGGAGDCLESVIEALKFRMEYGFIDKKIYLLTYIKLRIGRILNKLTE</sequence>
<dbReference type="Pfam" id="PF00535">
    <property type="entry name" value="Glycos_transf_2"/>
    <property type="match status" value="1"/>
</dbReference>
<dbReference type="GO" id="GO:0050501">
    <property type="term" value="F:hyaluronan synthase activity"/>
    <property type="evidence" value="ECO:0007669"/>
    <property type="project" value="UniProtKB-EC"/>
</dbReference>
<dbReference type="Proteomes" id="UP000032047">
    <property type="component" value="Unassembled WGS sequence"/>
</dbReference>
<dbReference type="PATRIC" id="fig|265546.4.peg.1727"/>
<evidence type="ECO:0000259" key="2">
    <source>
        <dbReference type="Pfam" id="PF00535"/>
    </source>
</evidence>
<reference evidence="3 4" key="1">
    <citation type="submission" date="2015-01" db="EMBL/GenBank/DDBJ databases">
        <title>Genome sequence of Anoxybacillus ayderensis strain AB04.</title>
        <authorList>
            <person name="Belduz A.O."/>
            <person name="Canakci S."/>
            <person name="Chan K.-G."/>
            <person name="Kahar U.M."/>
            <person name="Yaakob A.S."/>
            <person name="Chan C.S."/>
            <person name="Goh K.M."/>
        </authorList>
    </citation>
    <scope>NUCLEOTIDE SEQUENCE [LARGE SCALE GENOMIC DNA]</scope>
    <source>
        <strain evidence="3 4">AB04</strain>
    </source>
</reference>